<gene>
    <name evidence="1" type="ORF">B0F89_15011</name>
</gene>
<dbReference type="Proteomes" id="UP000239861">
    <property type="component" value="Unassembled WGS sequence"/>
</dbReference>
<name>A0AB36ZRH7_9BACT</name>
<protein>
    <submittedName>
        <fullName evidence="1">Uncharacterized protein UPF0489</fullName>
    </submittedName>
</protein>
<dbReference type="EMBL" id="PTIW01000050">
    <property type="protein sequence ID" value="PPK57337.1"/>
    <property type="molecule type" value="Genomic_DNA"/>
</dbReference>
<dbReference type="RefSeq" id="WP_104412924.1">
    <property type="nucleotide sequence ID" value="NZ_PTIW01000050.1"/>
</dbReference>
<evidence type="ECO:0000313" key="2">
    <source>
        <dbReference type="Proteomes" id="UP000239861"/>
    </source>
</evidence>
<proteinExistence type="predicted"/>
<comment type="caution">
    <text evidence="1">The sequence shown here is derived from an EMBL/GenBank/DDBJ whole genome shotgun (WGS) entry which is preliminary data.</text>
</comment>
<accession>A0AB36ZRH7</accession>
<dbReference type="InterPro" id="IPR024131">
    <property type="entry name" value="UPF0489"/>
</dbReference>
<sequence>MTNKLDRIINQISFQQDDSYFEEIYPNIWIMDNHKWALYCWEQYRIKNKISSILVHLDYHWDAINDYFEDEFLVKNMDLNALYNEIKNNIIRCDSFISPAIIRGYIDKVGFHCFQTGTIGFDGDFLNRYNTTQNIHNNIEELVKEIGKQEIILDIDLDIFNTLGSRMGSVWCKEEIKTYINKINPLIKQAKIVTVAMSYNYASSNEDIEYLTKLVVPLIIKIKTLTEEENN</sequence>
<evidence type="ECO:0000313" key="1">
    <source>
        <dbReference type="EMBL" id="PPK57337.1"/>
    </source>
</evidence>
<dbReference type="AlphaFoldDB" id="A0AB36ZRH7"/>
<organism evidence="1 2">
    <name type="scientific">Malaciobacter marinus</name>
    <dbReference type="NCBI Taxonomy" id="505249"/>
    <lineage>
        <taxon>Bacteria</taxon>
        <taxon>Pseudomonadati</taxon>
        <taxon>Campylobacterota</taxon>
        <taxon>Epsilonproteobacteria</taxon>
        <taxon>Campylobacterales</taxon>
        <taxon>Arcobacteraceae</taxon>
        <taxon>Malaciobacter</taxon>
    </lineage>
</organism>
<dbReference type="Pfam" id="PF12640">
    <property type="entry name" value="UPF0489"/>
    <property type="match status" value="1"/>
</dbReference>
<reference evidence="1 2" key="1">
    <citation type="submission" date="2018-02" db="EMBL/GenBank/DDBJ databases">
        <title>Subsurface microbial communities from deep shales in Ohio and West Virginia, USA.</title>
        <authorList>
            <person name="Wrighton K."/>
        </authorList>
    </citation>
    <scope>NUCLEOTIDE SEQUENCE [LARGE SCALE GENOMIC DNA]</scope>
    <source>
        <strain evidence="1 2">MARC-MIP3H16</strain>
    </source>
</reference>